<accession>A0A542E8H6</accession>
<keyword evidence="4" id="KW-1185">Reference proteome</keyword>
<evidence type="ECO:0000256" key="1">
    <source>
        <dbReference type="SAM" id="Phobius"/>
    </source>
</evidence>
<reference evidence="3 4" key="1">
    <citation type="submission" date="2019-06" db="EMBL/GenBank/DDBJ databases">
        <title>Sequencing the genomes of 1000 actinobacteria strains.</title>
        <authorList>
            <person name="Klenk H.-P."/>
        </authorList>
    </citation>
    <scope>NUCLEOTIDE SEQUENCE [LARGE SCALE GENOMIC DNA]</scope>
    <source>
        <strain evidence="3 4">DSM 17305</strain>
    </source>
</reference>
<gene>
    <name evidence="3" type="ORF">FB475_4486</name>
</gene>
<dbReference type="Proteomes" id="UP000316298">
    <property type="component" value="Unassembled WGS sequence"/>
</dbReference>
<organism evidence="3 4">
    <name type="scientific">Kribbella jejuensis</name>
    <dbReference type="NCBI Taxonomy" id="236068"/>
    <lineage>
        <taxon>Bacteria</taxon>
        <taxon>Bacillati</taxon>
        <taxon>Actinomycetota</taxon>
        <taxon>Actinomycetes</taxon>
        <taxon>Propionibacteriales</taxon>
        <taxon>Kribbellaceae</taxon>
        <taxon>Kribbella</taxon>
    </lineage>
</organism>
<keyword evidence="1" id="KW-0812">Transmembrane</keyword>
<evidence type="ECO:0000313" key="3">
    <source>
        <dbReference type="EMBL" id="TQJ11566.1"/>
    </source>
</evidence>
<dbReference type="EMBL" id="VFMM01000002">
    <property type="protein sequence ID" value="TQJ11566.1"/>
    <property type="molecule type" value="Genomic_DNA"/>
</dbReference>
<evidence type="ECO:0000259" key="2">
    <source>
        <dbReference type="Pfam" id="PF18893"/>
    </source>
</evidence>
<keyword evidence="1" id="KW-1133">Transmembrane helix</keyword>
<dbReference type="Pfam" id="PF18893">
    <property type="entry name" value="DUF5652"/>
    <property type="match status" value="1"/>
</dbReference>
<dbReference type="AlphaFoldDB" id="A0A542E8H6"/>
<comment type="caution">
    <text evidence="3">The sequence shown here is derived from an EMBL/GenBank/DDBJ whole genome shotgun (WGS) entry which is preliminary data.</text>
</comment>
<dbReference type="OrthoDB" id="5125307at2"/>
<keyword evidence="1" id="KW-0472">Membrane</keyword>
<protein>
    <submittedName>
        <fullName evidence="3">Phospholipase D-like protein</fullName>
    </submittedName>
</protein>
<name>A0A542E8H6_9ACTN</name>
<proteinExistence type="predicted"/>
<dbReference type="InterPro" id="IPR043712">
    <property type="entry name" value="DUF5652"/>
</dbReference>
<evidence type="ECO:0000313" key="4">
    <source>
        <dbReference type="Proteomes" id="UP000316298"/>
    </source>
</evidence>
<dbReference type="RefSeq" id="WP_141858508.1">
    <property type="nucleotide sequence ID" value="NZ_BAAAKA010000001.1"/>
</dbReference>
<feature type="transmembrane region" description="Helical" evidence="1">
    <location>
        <begin position="49"/>
        <end position="70"/>
    </location>
</feature>
<feature type="domain" description="DUF5652" evidence="2">
    <location>
        <begin position="13"/>
        <end position="75"/>
    </location>
</feature>
<sequence>MSPKKWDELSPRSRRLVVVGAVAESVLKSIALADLARRPAEQVRGPKPAWAVFLTLFNSVGVAPVAYWLFGRRKTT</sequence>